<dbReference type="InterPro" id="IPR000312">
    <property type="entry name" value="Glycosyl_Trfase_fam3"/>
</dbReference>
<evidence type="ECO:0000256" key="2">
    <source>
        <dbReference type="ARBA" id="ARBA00022679"/>
    </source>
</evidence>
<evidence type="ECO:0000256" key="3">
    <source>
        <dbReference type="ARBA" id="ARBA00022822"/>
    </source>
</evidence>
<dbReference type="InterPro" id="IPR005940">
    <property type="entry name" value="Anthranilate_Pribosyl_Tfrase"/>
</dbReference>
<keyword evidence="3" id="KW-0028">Amino-acid biosynthesis</keyword>
<keyword evidence="3" id="KW-0057">Aromatic amino acid biosynthesis</keyword>
<dbReference type="Proteomes" id="UP000238071">
    <property type="component" value="Unassembled WGS sequence"/>
</dbReference>
<accession>A0A2S6GGD0</accession>
<evidence type="ECO:0000259" key="5">
    <source>
        <dbReference type="Pfam" id="PF02885"/>
    </source>
</evidence>
<evidence type="ECO:0000313" key="6">
    <source>
        <dbReference type="EMBL" id="PPK64277.1"/>
    </source>
</evidence>
<evidence type="ECO:0000313" key="7">
    <source>
        <dbReference type="Proteomes" id="UP000238071"/>
    </source>
</evidence>
<dbReference type="EMBL" id="PTIY01000027">
    <property type="protein sequence ID" value="PPK64277.1"/>
    <property type="molecule type" value="Genomic_DNA"/>
</dbReference>
<dbReference type="GO" id="GO:0000162">
    <property type="term" value="P:L-tryptophan biosynthetic process"/>
    <property type="evidence" value="ECO:0007669"/>
    <property type="project" value="UniProtKB-KW"/>
</dbReference>
<dbReference type="AlphaFoldDB" id="A0A2S6GGD0"/>
<dbReference type="RefSeq" id="WP_104425406.1">
    <property type="nucleotide sequence ID" value="NZ_PTIY01000027.1"/>
</dbReference>
<sequence length="349" mass="39155">MTFTHHEQTPHPEHPFAETIRILGKGKKGSRPLTQDEAYRAMHMILTDQVQPIQLGAFLMLMRVKEETPEELAGFAQAARESFDIADNSVKVDLDWSSYAGKRRHLPWFLLSALLLAENGITVFMHGASGHTAGRLYTENMLGYLGLKCASSIEEAKQQLEQQHFSYLSLEHFCPKLHEIIELRPVLGLRSPVHTLVRLLNPFNAEYSIQGIFHPGYRPVHQQAAALLNQPHMAVLKGEGGETERNPDMECLVQSVHNGELSDENWPALFTHRHVKPELLEPEQLALIWQGKVEDDFAQASVIGTAAIALKLLGKAETQEQAQQLAADYWLGRDKQKYAGVISHLKPSA</sequence>
<dbReference type="InterPro" id="IPR017459">
    <property type="entry name" value="Glycosyl_Trfase_fam3_N_dom"/>
</dbReference>
<dbReference type="Gene3D" id="3.40.1030.10">
    <property type="entry name" value="Nucleoside phosphorylase/phosphoribosyltransferase catalytic domain"/>
    <property type="match status" value="1"/>
</dbReference>
<evidence type="ECO:0000256" key="1">
    <source>
        <dbReference type="ARBA" id="ARBA00022676"/>
    </source>
</evidence>
<dbReference type="Gene3D" id="1.20.970.10">
    <property type="entry name" value="Transferase, Pyrimidine Nucleoside Phosphorylase, Chain C"/>
    <property type="match status" value="1"/>
</dbReference>
<name>A0A2S6GGD0_9GAMM</name>
<proteinExistence type="predicted"/>
<dbReference type="PANTHER" id="PTHR43285:SF2">
    <property type="entry name" value="ANTHRANILATE PHOSPHORIBOSYLTRANSFERASE"/>
    <property type="match status" value="1"/>
</dbReference>
<reference evidence="6 7" key="1">
    <citation type="submission" date="2018-02" db="EMBL/GenBank/DDBJ databases">
        <title>Subsurface microbial communities from deep shales in Ohio and West Virginia, USA.</title>
        <authorList>
            <person name="Wrighton K."/>
        </authorList>
    </citation>
    <scope>NUCLEOTIDE SEQUENCE [LARGE SCALE GENOMIC DNA]</scope>
    <source>
        <strain evidence="6 7">OWC-G53F</strain>
    </source>
</reference>
<feature type="domain" description="Glycosyl transferase family 3" evidence="4">
    <location>
        <begin position="111"/>
        <end position="328"/>
    </location>
</feature>
<dbReference type="GO" id="GO:0005829">
    <property type="term" value="C:cytosol"/>
    <property type="evidence" value="ECO:0007669"/>
    <property type="project" value="TreeGrafter"/>
</dbReference>
<dbReference type="SUPFAM" id="SSF47648">
    <property type="entry name" value="Nucleoside phosphorylase/phosphoribosyltransferase N-terminal domain"/>
    <property type="match status" value="1"/>
</dbReference>
<keyword evidence="1 6" id="KW-0328">Glycosyltransferase</keyword>
<protein>
    <submittedName>
        <fullName evidence="6">Anthranilate phosphoribosyltransferase</fullName>
    </submittedName>
</protein>
<evidence type="ECO:0000259" key="4">
    <source>
        <dbReference type="Pfam" id="PF00591"/>
    </source>
</evidence>
<gene>
    <name evidence="6" type="ORF">B0F88_12723</name>
</gene>
<dbReference type="InterPro" id="IPR035902">
    <property type="entry name" value="Nuc_phospho_transferase"/>
</dbReference>
<keyword evidence="2 6" id="KW-0808">Transferase</keyword>
<dbReference type="SUPFAM" id="SSF52418">
    <property type="entry name" value="Nucleoside phosphorylase/phosphoribosyltransferase catalytic domain"/>
    <property type="match status" value="1"/>
</dbReference>
<comment type="caution">
    <text evidence="6">The sequence shown here is derived from an EMBL/GenBank/DDBJ whole genome shotgun (WGS) entry which is preliminary data.</text>
</comment>
<dbReference type="OrthoDB" id="9768896at2"/>
<dbReference type="Pfam" id="PF00591">
    <property type="entry name" value="Glycos_transf_3"/>
    <property type="match status" value="1"/>
</dbReference>
<dbReference type="NCBIfam" id="NF006564">
    <property type="entry name" value="PRK09071.1"/>
    <property type="match status" value="1"/>
</dbReference>
<keyword evidence="7" id="KW-1185">Reference proteome</keyword>
<dbReference type="PANTHER" id="PTHR43285">
    <property type="entry name" value="ANTHRANILATE PHOSPHORIBOSYLTRANSFERASE"/>
    <property type="match status" value="1"/>
</dbReference>
<dbReference type="GO" id="GO:0004048">
    <property type="term" value="F:anthranilate phosphoribosyltransferase activity"/>
    <property type="evidence" value="ECO:0007669"/>
    <property type="project" value="InterPro"/>
</dbReference>
<organism evidence="6 7">
    <name type="scientific">Methylobacter tundripaludum</name>
    <dbReference type="NCBI Taxonomy" id="173365"/>
    <lineage>
        <taxon>Bacteria</taxon>
        <taxon>Pseudomonadati</taxon>
        <taxon>Pseudomonadota</taxon>
        <taxon>Gammaproteobacteria</taxon>
        <taxon>Methylococcales</taxon>
        <taxon>Methylococcaceae</taxon>
        <taxon>Methylobacter</taxon>
    </lineage>
</organism>
<dbReference type="Pfam" id="PF02885">
    <property type="entry name" value="Glycos_trans_3N"/>
    <property type="match status" value="1"/>
</dbReference>
<dbReference type="InterPro" id="IPR036320">
    <property type="entry name" value="Glycosyl_Trfase_fam3_N_dom_sf"/>
</dbReference>
<feature type="domain" description="Glycosyl transferase family 3 N-terminal" evidence="5">
    <location>
        <begin position="22"/>
        <end position="82"/>
    </location>
</feature>
<keyword evidence="3" id="KW-0822">Tryptophan biosynthesis</keyword>